<comment type="similarity">
    <text evidence="1">Belongs to the aldehyde dehydrogenase family.</text>
</comment>
<sequence length="177" mass="19545">MDISIPTRQLFINGDWKTPILNKRIPIINPSTQLIIGDIPAATKEDVDAAVSAAKTALSRNKGADWASASGAVRARYLRAIAAKVTEKKPLLAKLEAIDSGKPLDEAAWDIDDVAGCFEFYADLAEKLDAKQKAPVSLPMDTFKSYVLREPIGVVGLITPWYVWCRHLLLRFHFLIV</sequence>
<dbReference type="AlphaFoldDB" id="A0A2K3N313"/>
<feature type="domain" description="Aldehyde dehydrogenase" evidence="7">
    <location>
        <begin position="23"/>
        <end position="161"/>
    </location>
</feature>
<evidence type="ECO:0000256" key="3">
    <source>
        <dbReference type="ARBA" id="ARBA00023053"/>
    </source>
</evidence>
<comment type="caution">
    <text evidence="8">The sequence shown here is derived from an EMBL/GenBank/DDBJ whole genome shotgun (WGS) entry which is preliminary data.</text>
</comment>
<proteinExistence type="inferred from homology"/>
<dbReference type="STRING" id="57577.A0A2K3N313"/>
<dbReference type="InterPro" id="IPR016161">
    <property type="entry name" value="Ald_DH/histidinol_DH"/>
</dbReference>
<comment type="catalytic activity">
    <reaction evidence="6">
        <text>4-aminobutanal + NAD(+) + H2O = 4-aminobutanoate + NADH + 2 H(+)</text>
        <dbReference type="Rhea" id="RHEA:19105"/>
        <dbReference type="ChEBI" id="CHEBI:15377"/>
        <dbReference type="ChEBI" id="CHEBI:15378"/>
        <dbReference type="ChEBI" id="CHEBI:57540"/>
        <dbReference type="ChEBI" id="CHEBI:57945"/>
        <dbReference type="ChEBI" id="CHEBI:58264"/>
        <dbReference type="ChEBI" id="CHEBI:59888"/>
        <dbReference type="EC" id="1.2.1.19"/>
    </reaction>
    <physiologicalReaction direction="left-to-right" evidence="6">
        <dbReference type="Rhea" id="RHEA:19106"/>
    </physiologicalReaction>
</comment>
<dbReference type="SUPFAM" id="SSF53720">
    <property type="entry name" value="ALDH-like"/>
    <property type="match status" value="1"/>
</dbReference>
<dbReference type="Pfam" id="PF00171">
    <property type="entry name" value="Aldedh"/>
    <property type="match status" value="1"/>
</dbReference>
<dbReference type="PANTHER" id="PTHR43860:SF2">
    <property type="entry name" value="BETAINE ALDEHYDE DEHYDROGENASE-RELATED"/>
    <property type="match status" value="1"/>
</dbReference>
<organism evidence="8 9">
    <name type="scientific">Trifolium pratense</name>
    <name type="common">Red clover</name>
    <dbReference type="NCBI Taxonomy" id="57577"/>
    <lineage>
        <taxon>Eukaryota</taxon>
        <taxon>Viridiplantae</taxon>
        <taxon>Streptophyta</taxon>
        <taxon>Embryophyta</taxon>
        <taxon>Tracheophyta</taxon>
        <taxon>Spermatophyta</taxon>
        <taxon>Magnoliopsida</taxon>
        <taxon>eudicotyledons</taxon>
        <taxon>Gunneridae</taxon>
        <taxon>Pentapetalae</taxon>
        <taxon>rosids</taxon>
        <taxon>fabids</taxon>
        <taxon>Fabales</taxon>
        <taxon>Fabaceae</taxon>
        <taxon>Papilionoideae</taxon>
        <taxon>50 kb inversion clade</taxon>
        <taxon>NPAAA clade</taxon>
        <taxon>Hologalegina</taxon>
        <taxon>IRL clade</taxon>
        <taxon>Trifolieae</taxon>
        <taxon>Trifolium</taxon>
    </lineage>
</organism>
<dbReference type="InterPro" id="IPR016162">
    <property type="entry name" value="Ald_DH_N"/>
</dbReference>
<keyword evidence="3" id="KW-0915">Sodium</keyword>
<dbReference type="InterPro" id="IPR015590">
    <property type="entry name" value="Aldehyde_DH_dom"/>
</dbReference>
<reference evidence="8 9" key="1">
    <citation type="journal article" date="2014" name="Am. J. Bot.">
        <title>Genome assembly and annotation for red clover (Trifolium pratense; Fabaceae).</title>
        <authorList>
            <person name="Istvanek J."/>
            <person name="Jaros M."/>
            <person name="Krenek A."/>
            <person name="Repkova J."/>
        </authorList>
    </citation>
    <scope>NUCLEOTIDE SEQUENCE [LARGE SCALE GENOMIC DNA]</scope>
    <source>
        <strain evidence="9">cv. Tatra</strain>
        <tissue evidence="8">Young leaves</tissue>
    </source>
</reference>
<dbReference type="GO" id="GO:0110095">
    <property type="term" value="P:cellular detoxification of aldehyde"/>
    <property type="evidence" value="ECO:0007669"/>
    <property type="project" value="UniProtKB-ARBA"/>
</dbReference>
<protein>
    <recommendedName>
        <fullName evidence="4">aminobutyraldehyde dehydrogenase</fullName>
        <ecNumber evidence="4">1.2.1.19</ecNumber>
    </recommendedName>
</protein>
<dbReference type="EMBL" id="ASHM01015564">
    <property type="protein sequence ID" value="PNX97450.1"/>
    <property type="molecule type" value="Genomic_DNA"/>
</dbReference>
<evidence type="ECO:0000313" key="9">
    <source>
        <dbReference type="Proteomes" id="UP000236291"/>
    </source>
</evidence>
<dbReference type="GO" id="GO:0019145">
    <property type="term" value="F:aminobutyraldehyde dehydrogenase (NAD+) activity"/>
    <property type="evidence" value="ECO:0007669"/>
    <property type="project" value="UniProtKB-EC"/>
</dbReference>
<name>A0A2K3N313_TRIPR</name>
<accession>A0A2K3N313</accession>
<evidence type="ECO:0000259" key="7">
    <source>
        <dbReference type="Pfam" id="PF00171"/>
    </source>
</evidence>
<gene>
    <name evidence="8" type="ORF">L195_g020679</name>
</gene>
<reference evidence="8 9" key="2">
    <citation type="journal article" date="2017" name="Front. Plant Sci.">
        <title>Gene Classification and Mining of Molecular Markers Useful in Red Clover (Trifolium pratense) Breeding.</title>
        <authorList>
            <person name="Istvanek J."/>
            <person name="Dluhosova J."/>
            <person name="Dluhos P."/>
            <person name="Patkova L."/>
            <person name="Nedelnik J."/>
            <person name="Repkova J."/>
        </authorList>
    </citation>
    <scope>NUCLEOTIDE SEQUENCE [LARGE SCALE GENOMIC DNA]</scope>
    <source>
        <strain evidence="9">cv. Tatra</strain>
        <tissue evidence="8">Young leaves</tissue>
    </source>
</reference>
<comment type="catalytic activity">
    <reaction evidence="5">
        <text>3-aminopropanal + NAD(+) + H2O = beta-alanine + NADH + 2 H(+)</text>
        <dbReference type="Rhea" id="RHEA:30695"/>
        <dbReference type="ChEBI" id="CHEBI:15377"/>
        <dbReference type="ChEBI" id="CHEBI:15378"/>
        <dbReference type="ChEBI" id="CHEBI:57540"/>
        <dbReference type="ChEBI" id="CHEBI:57945"/>
        <dbReference type="ChEBI" id="CHEBI:57966"/>
        <dbReference type="ChEBI" id="CHEBI:58374"/>
    </reaction>
    <physiologicalReaction direction="left-to-right" evidence="5">
        <dbReference type="Rhea" id="RHEA:30696"/>
    </physiologicalReaction>
</comment>
<dbReference type="EC" id="1.2.1.19" evidence="4"/>
<evidence type="ECO:0000256" key="6">
    <source>
        <dbReference type="ARBA" id="ARBA00049215"/>
    </source>
</evidence>
<dbReference type="PANTHER" id="PTHR43860">
    <property type="entry name" value="BETAINE ALDEHYDE DEHYDROGENASE"/>
    <property type="match status" value="1"/>
</dbReference>
<keyword evidence="2" id="KW-0520">NAD</keyword>
<evidence type="ECO:0000313" key="8">
    <source>
        <dbReference type="EMBL" id="PNX97450.1"/>
    </source>
</evidence>
<evidence type="ECO:0000256" key="5">
    <source>
        <dbReference type="ARBA" id="ARBA00047421"/>
    </source>
</evidence>
<evidence type="ECO:0000256" key="2">
    <source>
        <dbReference type="ARBA" id="ARBA00023027"/>
    </source>
</evidence>
<dbReference type="Gene3D" id="3.40.605.10">
    <property type="entry name" value="Aldehyde Dehydrogenase, Chain A, domain 1"/>
    <property type="match status" value="1"/>
</dbReference>
<dbReference type="Proteomes" id="UP000236291">
    <property type="component" value="Unassembled WGS sequence"/>
</dbReference>
<evidence type="ECO:0000256" key="1">
    <source>
        <dbReference type="ARBA" id="ARBA00009986"/>
    </source>
</evidence>
<evidence type="ECO:0000256" key="4">
    <source>
        <dbReference type="ARBA" id="ARBA00039138"/>
    </source>
</evidence>